<comment type="function">
    <text evidence="7">Part of a heterotetrameric complex that catalyzes the two-step biosynthesis of anthranilate, an intermediate in the biosynthesis of L-tryptophan. In the first step, the glutamine-binding beta subunit (TrpG) of anthranilate synthase (AS) provides the glutamine amidotransferase activity which generates ammonia as a substrate that, along with chorismate, is used in the second step, catalyzed by the large alpha subunit of AS (TrpE) to produce anthranilate. In the absence of TrpG, TrpE can synthesize anthranilate directly from chorismate and high concentrations of ammonia.</text>
</comment>
<dbReference type="Gene3D" id="3.60.120.10">
    <property type="entry name" value="Anthranilate synthase"/>
    <property type="match status" value="1"/>
</dbReference>
<evidence type="ECO:0000259" key="9">
    <source>
        <dbReference type="Pfam" id="PF00425"/>
    </source>
</evidence>
<comment type="subunit">
    <text evidence="2">Heterotetramer consisting of two non-identical subunits: a beta subunit (TrpG) and a large alpha subunit (TrpE).</text>
</comment>
<dbReference type="EMBL" id="JQBT01000010">
    <property type="protein sequence ID" value="KRN80464.1"/>
    <property type="molecule type" value="Genomic_DNA"/>
</dbReference>
<dbReference type="InterPro" id="IPR006805">
    <property type="entry name" value="Anth_synth_I_N"/>
</dbReference>
<keyword evidence="4" id="KW-0479">Metal-binding</keyword>
<dbReference type="RefSeq" id="WP_054646596.1">
    <property type="nucleotide sequence ID" value="NZ_FUXS01000006.1"/>
</dbReference>
<protein>
    <recommendedName>
        <fullName evidence="3">Anthranilate synthase component 1</fullName>
    </recommendedName>
</protein>
<dbReference type="Pfam" id="PF00425">
    <property type="entry name" value="Chorismate_bind"/>
    <property type="match status" value="1"/>
</dbReference>
<keyword evidence="6" id="KW-0456">Lyase</keyword>
<dbReference type="SUPFAM" id="SSF56322">
    <property type="entry name" value="ADC synthase"/>
    <property type="match status" value="1"/>
</dbReference>
<dbReference type="AlphaFoldDB" id="A0A0R2JTN8"/>
<comment type="cofactor">
    <cofactor evidence="1">
        <name>Mg(2+)</name>
        <dbReference type="ChEBI" id="CHEBI:18420"/>
    </cofactor>
</comment>
<evidence type="ECO:0000256" key="8">
    <source>
        <dbReference type="ARBA" id="ARBA00047683"/>
    </source>
</evidence>
<dbReference type="InterPro" id="IPR005801">
    <property type="entry name" value="ADC_synthase"/>
</dbReference>
<dbReference type="InterPro" id="IPR019999">
    <property type="entry name" value="Anth_synth_I-like"/>
</dbReference>
<dbReference type="Proteomes" id="UP000051565">
    <property type="component" value="Unassembled WGS sequence"/>
</dbReference>
<dbReference type="GO" id="GO:0004049">
    <property type="term" value="F:anthranilate synthase activity"/>
    <property type="evidence" value="ECO:0007669"/>
    <property type="project" value="UniProtKB-EC"/>
</dbReference>
<evidence type="ECO:0000313" key="11">
    <source>
        <dbReference type="EMBL" id="KRN80464.1"/>
    </source>
</evidence>
<comment type="catalytic activity">
    <reaction evidence="8">
        <text>chorismate + L-glutamine = anthranilate + pyruvate + L-glutamate + H(+)</text>
        <dbReference type="Rhea" id="RHEA:21732"/>
        <dbReference type="ChEBI" id="CHEBI:15361"/>
        <dbReference type="ChEBI" id="CHEBI:15378"/>
        <dbReference type="ChEBI" id="CHEBI:16567"/>
        <dbReference type="ChEBI" id="CHEBI:29748"/>
        <dbReference type="ChEBI" id="CHEBI:29985"/>
        <dbReference type="ChEBI" id="CHEBI:58359"/>
        <dbReference type="EC" id="4.1.3.27"/>
    </reaction>
</comment>
<evidence type="ECO:0000256" key="2">
    <source>
        <dbReference type="ARBA" id="ARBA00011575"/>
    </source>
</evidence>
<proteinExistence type="predicted"/>
<sequence>MKKYKVQVLKYHDQNFNPTAIVAALQSKTENVFLLDLQKQNKNENFIYLGLNPTAKITYQDGFVITKKSDLTITKTKTDLKTYLEQLLHQYGVTIPDDVPPFFGGLAGYFSYDYARYQIPNFPKVINPLNLADASLLLLNEVVAYDKNARDVYLIKTVSVAKDAHNDLEKLKLQLNNLQNKQVNPEPLVIEEKLHPKFTRTEYYNKIKEITNHIYQGDLFQMILSNPLRGKATGSLLTTYQQLIGTYHFYFKDADFEVTSASPETLLRKQGQHLATFPLAGTRRRGKDQREDQFLEKELAHDSKEIAEHNMLVDLGRNDLGAVSQFGSVKVTEHMKLKHFNKVMHLSSTVESKIAPDKTALDALNAVFPAGTLAGAPKVSAMKIIADLEQEKRGIYGGMFGYLNFNQDSDFAIGIRLAHKKRDVLTVHSGAGIVADSTAKNEYQECFNKSRVIIQALKTATNQEVLNNDSIN</sequence>
<feature type="domain" description="Chorismate-utilising enzyme C-terminal" evidence="9">
    <location>
        <begin position="200"/>
        <end position="449"/>
    </location>
</feature>
<dbReference type="PANTHER" id="PTHR11236">
    <property type="entry name" value="AMINOBENZOATE/ANTHRANILATE SYNTHASE"/>
    <property type="match status" value="1"/>
</dbReference>
<feature type="domain" description="Anthranilate synthase component I N-terminal" evidence="10">
    <location>
        <begin position="16"/>
        <end position="154"/>
    </location>
</feature>
<gene>
    <name evidence="11" type="ORF">IV52_GL000038</name>
</gene>
<dbReference type="PRINTS" id="PR00095">
    <property type="entry name" value="ANTSNTHASEI"/>
</dbReference>
<evidence type="ECO:0000256" key="7">
    <source>
        <dbReference type="ARBA" id="ARBA00025634"/>
    </source>
</evidence>
<dbReference type="PATRIC" id="fig|1122148.6.peg.43"/>
<dbReference type="STRING" id="53444.AYR59_01110"/>
<evidence type="ECO:0000256" key="1">
    <source>
        <dbReference type="ARBA" id="ARBA00001946"/>
    </source>
</evidence>
<keyword evidence="12" id="KW-1185">Reference proteome</keyword>
<evidence type="ECO:0000259" key="10">
    <source>
        <dbReference type="Pfam" id="PF04715"/>
    </source>
</evidence>
<dbReference type="OrthoDB" id="9803598at2"/>
<evidence type="ECO:0000256" key="3">
    <source>
        <dbReference type="ARBA" id="ARBA00020653"/>
    </source>
</evidence>
<dbReference type="PANTHER" id="PTHR11236:SF48">
    <property type="entry name" value="ISOCHORISMATE SYNTHASE MENF"/>
    <property type="match status" value="1"/>
</dbReference>
<dbReference type="GO" id="GO:0046872">
    <property type="term" value="F:metal ion binding"/>
    <property type="evidence" value="ECO:0007669"/>
    <property type="project" value="UniProtKB-KW"/>
</dbReference>
<dbReference type="Pfam" id="PF04715">
    <property type="entry name" value="Anth_synt_I_N"/>
    <property type="match status" value="1"/>
</dbReference>
<dbReference type="InterPro" id="IPR015890">
    <property type="entry name" value="Chorismate_C"/>
</dbReference>
<evidence type="ECO:0000256" key="5">
    <source>
        <dbReference type="ARBA" id="ARBA00022842"/>
    </source>
</evidence>
<evidence type="ECO:0000313" key="12">
    <source>
        <dbReference type="Proteomes" id="UP000051565"/>
    </source>
</evidence>
<dbReference type="GeneID" id="61249479"/>
<accession>A0A0R2JTN8</accession>
<evidence type="ECO:0000256" key="6">
    <source>
        <dbReference type="ARBA" id="ARBA00023239"/>
    </source>
</evidence>
<organism evidence="11 12">
    <name type="scientific">Fructilactobacillus lindneri DSM 20690 = JCM 11027</name>
    <dbReference type="NCBI Taxonomy" id="1122148"/>
    <lineage>
        <taxon>Bacteria</taxon>
        <taxon>Bacillati</taxon>
        <taxon>Bacillota</taxon>
        <taxon>Bacilli</taxon>
        <taxon>Lactobacillales</taxon>
        <taxon>Lactobacillaceae</taxon>
        <taxon>Fructilactobacillus</taxon>
    </lineage>
</organism>
<name>A0A0R2JTN8_9LACO</name>
<evidence type="ECO:0000256" key="4">
    <source>
        <dbReference type="ARBA" id="ARBA00022723"/>
    </source>
</evidence>
<comment type="caution">
    <text evidence="11">The sequence shown here is derived from an EMBL/GenBank/DDBJ whole genome shotgun (WGS) entry which is preliminary data.</text>
</comment>
<dbReference type="GO" id="GO:0000162">
    <property type="term" value="P:L-tryptophan biosynthetic process"/>
    <property type="evidence" value="ECO:0007669"/>
    <property type="project" value="TreeGrafter"/>
</dbReference>
<keyword evidence="5" id="KW-0460">Magnesium</keyword>
<reference evidence="11 12" key="1">
    <citation type="journal article" date="2015" name="Genome Announc.">
        <title>Expanding the biotechnology potential of lactobacilli through comparative genomics of 213 strains and associated genera.</title>
        <authorList>
            <person name="Sun Z."/>
            <person name="Harris H.M."/>
            <person name="McCann A."/>
            <person name="Guo C."/>
            <person name="Argimon S."/>
            <person name="Zhang W."/>
            <person name="Yang X."/>
            <person name="Jeffery I.B."/>
            <person name="Cooney J.C."/>
            <person name="Kagawa T.F."/>
            <person name="Liu W."/>
            <person name="Song Y."/>
            <person name="Salvetti E."/>
            <person name="Wrobel A."/>
            <person name="Rasinkangas P."/>
            <person name="Parkhill J."/>
            <person name="Rea M.C."/>
            <person name="O'Sullivan O."/>
            <person name="Ritari J."/>
            <person name="Douillard F.P."/>
            <person name="Paul Ross R."/>
            <person name="Yang R."/>
            <person name="Briner A.E."/>
            <person name="Felis G.E."/>
            <person name="de Vos W.M."/>
            <person name="Barrangou R."/>
            <person name="Klaenhammer T.R."/>
            <person name="Caufield P.W."/>
            <person name="Cui Y."/>
            <person name="Zhang H."/>
            <person name="O'Toole P.W."/>
        </authorList>
    </citation>
    <scope>NUCLEOTIDE SEQUENCE [LARGE SCALE GENOMIC DNA]</scope>
    <source>
        <strain evidence="11 12">DSM 20690</strain>
    </source>
</reference>